<evidence type="ECO:0000259" key="2">
    <source>
        <dbReference type="Pfam" id="PF13568"/>
    </source>
</evidence>
<gene>
    <name evidence="3" type="ORF">SAMN05443550_102239</name>
</gene>
<feature type="signal peptide" evidence="1">
    <location>
        <begin position="1"/>
        <end position="19"/>
    </location>
</feature>
<organism evidence="3 4">
    <name type="scientific">Pedobacter hartonius</name>
    <dbReference type="NCBI Taxonomy" id="425514"/>
    <lineage>
        <taxon>Bacteria</taxon>
        <taxon>Pseudomonadati</taxon>
        <taxon>Bacteroidota</taxon>
        <taxon>Sphingobacteriia</taxon>
        <taxon>Sphingobacteriales</taxon>
        <taxon>Sphingobacteriaceae</taxon>
        <taxon>Pedobacter</taxon>
    </lineage>
</organism>
<name>A0A1H3Z5L2_9SPHI</name>
<dbReference type="AlphaFoldDB" id="A0A1H3Z5L2"/>
<keyword evidence="4" id="KW-1185">Reference proteome</keyword>
<dbReference type="Pfam" id="PF13568">
    <property type="entry name" value="OMP_b-brl_2"/>
    <property type="match status" value="1"/>
</dbReference>
<dbReference type="OrthoDB" id="978236at2"/>
<dbReference type="InterPro" id="IPR011250">
    <property type="entry name" value="OMP/PagP_B-barrel"/>
</dbReference>
<reference evidence="3 4" key="1">
    <citation type="submission" date="2016-10" db="EMBL/GenBank/DDBJ databases">
        <authorList>
            <person name="de Groot N.N."/>
        </authorList>
    </citation>
    <scope>NUCLEOTIDE SEQUENCE [LARGE SCALE GENOMIC DNA]</scope>
    <source>
        <strain evidence="3 4">DSM 19033</strain>
    </source>
</reference>
<feature type="domain" description="Outer membrane protein beta-barrel" evidence="2">
    <location>
        <begin position="18"/>
        <end position="204"/>
    </location>
</feature>
<keyword evidence="1" id="KW-0732">Signal</keyword>
<dbReference type="Proteomes" id="UP000198850">
    <property type="component" value="Unassembled WGS sequence"/>
</dbReference>
<dbReference type="InterPro" id="IPR025665">
    <property type="entry name" value="Beta-barrel_OMP_2"/>
</dbReference>
<sequence length="224" mass="24710">MKKILTAFLLLFVTGAAFAQNGPEPYYGFRLGLAAYPTIGWAKPETGKSNGVNLGFSYGLLADFNFAENYSFSTGLTITSINGKTTEINPSPYYDPIAHPNPTAYDLKYMLQYVEIPLTLKLKTEKIGLVRWYGQFGLSNDFNIGAKQNVSVDGRTIVDGEHIKKDINFYRAGLIIGGGLEYDVARSTSVTTGLTYNNGFTDISDDKSRSVKNHFVSINFGVFF</sequence>
<dbReference type="STRING" id="425514.SAMN05443550_102239"/>
<evidence type="ECO:0000256" key="1">
    <source>
        <dbReference type="SAM" id="SignalP"/>
    </source>
</evidence>
<feature type="chain" id="PRO_5011627686" evidence="1">
    <location>
        <begin position="20"/>
        <end position="224"/>
    </location>
</feature>
<proteinExistence type="predicted"/>
<evidence type="ECO:0000313" key="3">
    <source>
        <dbReference type="EMBL" id="SEA18684.1"/>
    </source>
</evidence>
<dbReference type="SUPFAM" id="SSF56925">
    <property type="entry name" value="OMPA-like"/>
    <property type="match status" value="1"/>
</dbReference>
<dbReference type="EMBL" id="FNRA01000002">
    <property type="protein sequence ID" value="SEA18684.1"/>
    <property type="molecule type" value="Genomic_DNA"/>
</dbReference>
<evidence type="ECO:0000313" key="4">
    <source>
        <dbReference type="Proteomes" id="UP000198850"/>
    </source>
</evidence>
<dbReference type="RefSeq" id="WP_090555394.1">
    <property type="nucleotide sequence ID" value="NZ_FNRA01000002.1"/>
</dbReference>
<accession>A0A1H3Z5L2</accession>
<protein>
    <submittedName>
        <fullName evidence="3">Outer membrane protein beta-barrel domain-containing protein</fullName>
    </submittedName>
</protein>